<gene>
    <name evidence="1" type="ORF">ISP18_00970</name>
</gene>
<comment type="caution">
    <text evidence="1">The sequence shown here is derived from an EMBL/GenBank/DDBJ whole genome shotgun (WGS) entry which is preliminary data.</text>
</comment>
<evidence type="ECO:0000313" key="2">
    <source>
        <dbReference type="Proteomes" id="UP001620409"/>
    </source>
</evidence>
<sequence>MNSTQSSDDLIAMSVVEATIHAPVESIDLTEWVFSLTDAEYQTCSKAHIAGGATFRIDGKRMSINVENVGNLLIQHYVEDIAERAHCRLVSMSDSIGPAIDERTKVIVVWDLSVQALDAKTTRFTNHIEVRITPDYLEMLEKRGITLEQARVVARKALNAHNAEEAPLYANNIERKAIAERWS</sequence>
<reference evidence="1 2" key="1">
    <citation type="submission" date="2020-10" db="EMBL/GenBank/DDBJ databases">
        <title>Phylogeny of dyella-like bacteria.</title>
        <authorList>
            <person name="Fu J."/>
        </authorList>
    </citation>
    <scope>NUCLEOTIDE SEQUENCE [LARGE SCALE GENOMIC DNA]</scope>
    <source>
        <strain evidence="1 2">DHG40</strain>
    </source>
</reference>
<proteinExistence type="predicted"/>
<dbReference type="RefSeq" id="WP_380016135.1">
    <property type="nucleotide sequence ID" value="NZ_JADIKI010000021.1"/>
</dbReference>
<dbReference type="EMBL" id="JADIKI010000021">
    <property type="protein sequence ID" value="MFK2853164.1"/>
    <property type="molecule type" value="Genomic_DNA"/>
</dbReference>
<organism evidence="1 2">
    <name type="scientific">Dyella humi</name>
    <dbReference type="NCBI Taxonomy" id="1770547"/>
    <lineage>
        <taxon>Bacteria</taxon>
        <taxon>Pseudomonadati</taxon>
        <taxon>Pseudomonadota</taxon>
        <taxon>Gammaproteobacteria</taxon>
        <taxon>Lysobacterales</taxon>
        <taxon>Rhodanobacteraceae</taxon>
        <taxon>Dyella</taxon>
    </lineage>
</organism>
<protein>
    <submittedName>
        <fullName evidence="1">Uncharacterized protein</fullName>
    </submittedName>
</protein>
<keyword evidence="2" id="KW-1185">Reference proteome</keyword>
<dbReference type="Proteomes" id="UP001620409">
    <property type="component" value="Unassembled WGS sequence"/>
</dbReference>
<accession>A0ABW8IFQ5</accession>
<name>A0ABW8IFQ5_9GAMM</name>
<evidence type="ECO:0000313" key="1">
    <source>
        <dbReference type="EMBL" id="MFK2853164.1"/>
    </source>
</evidence>